<evidence type="ECO:0000256" key="3">
    <source>
        <dbReference type="ARBA" id="ARBA00023054"/>
    </source>
</evidence>
<feature type="compositionally biased region" description="Basic and acidic residues" evidence="10">
    <location>
        <begin position="296"/>
        <end position="313"/>
    </location>
</feature>
<gene>
    <name evidence="11" type="ORF">NP493_16g07017</name>
</gene>
<protein>
    <recommendedName>
        <fullName evidence="7">Centrosomal protein CCDC61</fullName>
    </recommendedName>
    <alternativeName>
        <fullName evidence="8">Coiled-coil domain-containing protein 61</fullName>
    </alternativeName>
    <alternativeName>
        <fullName evidence="9">VFL3 homolog</fullName>
    </alternativeName>
</protein>
<feature type="compositionally biased region" description="Basic and acidic residues" evidence="10">
    <location>
        <begin position="405"/>
        <end position="419"/>
    </location>
</feature>
<dbReference type="Gene3D" id="1.10.287.1490">
    <property type="match status" value="1"/>
</dbReference>
<comment type="caution">
    <text evidence="11">The sequence shown here is derived from an EMBL/GenBank/DDBJ whole genome shotgun (WGS) entry which is preliminary data.</text>
</comment>
<evidence type="ECO:0000256" key="7">
    <source>
        <dbReference type="ARBA" id="ARBA00040683"/>
    </source>
</evidence>
<name>A0AAD9PEX4_RIDPI</name>
<evidence type="ECO:0000313" key="11">
    <source>
        <dbReference type="EMBL" id="KAK2193273.1"/>
    </source>
</evidence>
<feature type="region of interest" description="Disordered" evidence="10">
    <location>
        <begin position="460"/>
        <end position="533"/>
    </location>
</feature>
<feature type="region of interest" description="Disordered" evidence="10">
    <location>
        <begin position="284"/>
        <end position="435"/>
    </location>
</feature>
<reference evidence="11" key="1">
    <citation type="journal article" date="2023" name="Mol. Biol. Evol.">
        <title>Third-Generation Sequencing Reveals the Adaptive Role of the Epigenome in Three Deep-Sea Polychaetes.</title>
        <authorList>
            <person name="Perez M."/>
            <person name="Aroh O."/>
            <person name="Sun Y."/>
            <person name="Lan Y."/>
            <person name="Juniper S.K."/>
            <person name="Young C.R."/>
            <person name="Angers B."/>
            <person name="Qian P.Y."/>
        </authorList>
    </citation>
    <scope>NUCLEOTIDE SEQUENCE</scope>
    <source>
        <strain evidence="11">R07B-5</strain>
    </source>
</reference>
<evidence type="ECO:0000256" key="8">
    <source>
        <dbReference type="ARBA" id="ARBA00041518"/>
    </source>
</evidence>
<keyword evidence="4" id="KW-0206">Cytoskeleton</keyword>
<dbReference type="AlphaFoldDB" id="A0AAD9PEX4"/>
<dbReference type="CDD" id="cd22284">
    <property type="entry name" value="HD_CCDC61_N"/>
    <property type="match status" value="1"/>
</dbReference>
<comment type="subcellular location">
    <subcellularLocation>
        <location evidence="1">Cytoplasm</location>
        <location evidence="1">Cytoskeleton</location>
        <location evidence="1">Cilium basal body</location>
    </subcellularLocation>
</comment>
<dbReference type="Proteomes" id="UP001209878">
    <property type="component" value="Unassembled WGS sequence"/>
</dbReference>
<keyword evidence="3" id="KW-0175">Coiled coil</keyword>
<evidence type="ECO:0000256" key="4">
    <source>
        <dbReference type="ARBA" id="ARBA00023212"/>
    </source>
</evidence>
<keyword evidence="2" id="KW-0963">Cytoplasm</keyword>
<feature type="compositionally biased region" description="Polar residues" evidence="10">
    <location>
        <begin position="383"/>
        <end position="393"/>
    </location>
</feature>
<dbReference type="PANTHER" id="PTHR22691:SF1">
    <property type="entry name" value="CENTROSOMAL PROTEIN CCDC61"/>
    <property type="match status" value="1"/>
</dbReference>
<evidence type="ECO:0000256" key="5">
    <source>
        <dbReference type="ARBA" id="ARBA00023273"/>
    </source>
</evidence>
<dbReference type="InterPro" id="IPR049733">
    <property type="entry name" value="CCDC61_N"/>
</dbReference>
<feature type="region of interest" description="Disordered" evidence="10">
    <location>
        <begin position="233"/>
        <end position="252"/>
    </location>
</feature>
<evidence type="ECO:0000256" key="2">
    <source>
        <dbReference type="ARBA" id="ARBA00022490"/>
    </source>
</evidence>
<keyword evidence="12" id="KW-1185">Reference proteome</keyword>
<keyword evidence="5" id="KW-0966">Cell projection</keyword>
<evidence type="ECO:0000256" key="1">
    <source>
        <dbReference type="ARBA" id="ARBA00004120"/>
    </source>
</evidence>
<comment type="similarity">
    <text evidence="6">Belongs to the CCDC61 family.</text>
</comment>
<proteinExistence type="inferred from homology"/>
<evidence type="ECO:0000256" key="10">
    <source>
        <dbReference type="SAM" id="MobiDB-lite"/>
    </source>
</evidence>
<accession>A0AAD9PEX4</accession>
<feature type="compositionally biased region" description="Basic and acidic residues" evidence="10">
    <location>
        <begin position="328"/>
        <end position="354"/>
    </location>
</feature>
<evidence type="ECO:0000256" key="6">
    <source>
        <dbReference type="ARBA" id="ARBA00038217"/>
    </source>
</evidence>
<feature type="compositionally biased region" description="Basic residues" evidence="10">
    <location>
        <begin position="477"/>
        <end position="486"/>
    </location>
</feature>
<evidence type="ECO:0000256" key="9">
    <source>
        <dbReference type="ARBA" id="ARBA00042326"/>
    </source>
</evidence>
<dbReference type="GO" id="GO:0036064">
    <property type="term" value="C:ciliary basal body"/>
    <property type="evidence" value="ECO:0007669"/>
    <property type="project" value="TreeGrafter"/>
</dbReference>
<evidence type="ECO:0000313" key="12">
    <source>
        <dbReference type="Proteomes" id="UP001209878"/>
    </source>
</evidence>
<dbReference type="PANTHER" id="PTHR22691">
    <property type="entry name" value="YEAST SPT2-RELATED"/>
    <property type="match status" value="1"/>
</dbReference>
<dbReference type="EMBL" id="JAODUO010000015">
    <property type="protein sequence ID" value="KAK2193273.1"/>
    <property type="molecule type" value="Genomic_DNA"/>
</dbReference>
<sequence>MEGDTAVVANYIFRGIEYGVTMNMLNDNELQVEVEDRQTTDQWRGKFDTAYIEEVTHKTGNFKQFSVFTSMLESAILQTSDSVGLDLLTYSDLESLRNRKAGNGSKSAPTVKSSALNTKRYLILTYTVEFDRIHYPLPLPYMGKPDPRSLQQTIRQLQQQIKTLKQQINKDFKQKELEKLKKDYAHVQEEYGDLEAEFVEYRRQIGATSKGNAAKEVRALKAIIKNLEQDLAQERTKHQKVSSKRSQQYRRLADEVEDLRASERTLRVRVKSLTNELALYKRRPVRSTGNVSTVSSRRDTSLRNSRLRDRSSSRESAYSHASHKSRGRERSLSNDRSMSGDHCRYSMLSRDKSGVRSRSASRESLPPPNRWSRNRSEERNGFRSRTPSPSASGTRYPRFDPTAYIREKERLRKDADSKGRHQRGRRRSASRENRRPPTSLALYVLWILCVAAGSVRSRTSSVDSLSDIAVGSDSSRRSARNRKTKKPVLQPRKATAWSSPDVSYTKPKPKSKAILASTPEHNERKRRQANKENYLKEVGGDSDYFDRSVEISEIDARLNRLQDFMKTNLV</sequence>
<organism evidence="11 12">
    <name type="scientific">Ridgeia piscesae</name>
    <name type="common">Tubeworm</name>
    <dbReference type="NCBI Taxonomy" id="27915"/>
    <lineage>
        <taxon>Eukaryota</taxon>
        <taxon>Metazoa</taxon>
        <taxon>Spiralia</taxon>
        <taxon>Lophotrochozoa</taxon>
        <taxon>Annelida</taxon>
        <taxon>Polychaeta</taxon>
        <taxon>Sedentaria</taxon>
        <taxon>Canalipalpata</taxon>
        <taxon>Sabellida</taxon>
        <taxon>Siboglinidae</taxon>
        <taxon>Ridgeia</taxon>
    </lineage>
</organism>